<evidence type="ECO:0000313" key="23">
    <source>
        <dbReference type="EMBL" id="CAH0389284.1"/>
    </source>
</evidence>
<protein>
    <recommendedName>
        <fullName evidence="4 16">adenylate cyclase</fullName>
        <ecNumber evidence="4 16">4.6.1.1</ecNumber>
    </recommendedName>
</protein>
<feature type="binding site" evidence="18">
    <location>
        <position position="506"/>
    </location>
    <ligand>
        <name>Mg(2+)</name>
        <dbReference type="ChEBI" id="CHEBI:18420"/>
        <label>1</label>
        <note>catalytic</note>
    </ligand>
</feature>
<dbReference type="Pfam" id="PF06327">
    <property type="entry name" value="Adcy_cons_dom"/>
    <property type="match status" value="1"/>
</dbReference>
<gene>
    <name evidence="23" type="ORF">BEMITA_LOCUS8131</name>
</gene>
<dbReference type="Pfam" id="PF16214">
    <property type="entry name" value="AC_N"/>
    <property type="match status" value="1"/>
</dbReference>
<evidence type="ECO:0000256" key="18">
    <source>
        <dbReference type="PIRSR" id="PIRSR039050-51"/>
    </source>
</evidence>
<dbReference type="PANTHER" id="PTHR45627">
    <property type="entry name" value="ADENYLATE CYCLASE TYPE 1"/>
    <property type="match status" value="1"/>
</dbReference>
<evidence type="ECO:0000256" key="3">
    <source>
        <dbReference type="ARBA" id="ARBA00004141"/>
    </source>
</evidence>
<dbReference type="KEGG" id="btab:109042497"/>
<feature type="domain" description="Guanylate cyclase" evidence="22">
    <location>
        <begin position="457"/>
        <end position="584"/>
    </location>
</feature>
<evidence type="ECO:0000256" key="19">
    <source>
        <dbReference type="RuleBase" id="RU000405"/>
    </source>
</evidence>
<keyword evidence="24" id="KW-1185">Reference proteome</keyword>
<dbReference type="InterPro" id="IPR032628">
    <property type="entry name" value="AC_N"/>
</dbReference>
<feature type="transmembrane region" description="Helical" evidence="21">
    <location>
        <begin position="289"/>
        <end position="310"/>
    </location>
</feature>
<dbReference type="InterPro" id="IPR001054">
    <property type="entry name" value="A/G_cyclase"/>
</dbReference>
<feature type="transmembrane region" description="Helical" evidence="21">
    <location>
        <begin position="231"/>
        <end position="253"/>
    </location>
</feature>
<keyword evidence="12 16" id="KW-0115">cAMP biosynthesis</keyword>
<evidence type="ECO:0000256" key="7">
    <source>
        <dbReference type="ARBA" id="ARBA00022737"/>
    </source>
</evidence>
<feature type="binding site" evidence="17">
    <location>
        <position position="1179"/>
    </location>
    <ligand>
        <name>ATP</name>
        <dbReference type="ChEBI" id="CHEBI:30616"/>
    </ligand>
</feature>
<dbReference type="EC" id="4.6.1.1" evidence="4 16"/>
<dbReference type="InterPro" id="IPR009398">
    <property type="entry name" value="Adcy_conserved_dom"/>
</dbReference>
<feature type="binding site" evidence="17">
    <location>
        <begin position="462"/>
        <end position="467"/>
    </location>
    <ligand>
        <name>ATP</name>
        <dbReference type="ChEBI" id="CHEBI:30616"/>
    </ligand>
</feature>
<dbReference type="GO" id="GO:0004016">
    <property type="term" value="F:adenylate cyclase activity"/>
    <property type="evidence" value="ECO:0007669"/>
    <property type="project" value="UniProtKB-EC"/>
</dbReference>
<feature type="binding site" evidence="18">
    <location>
        <position position="462"/>
    </location>
    <ligand>
        <name>Mg(2+)</name>
        <dbReference type="ChEBI" id="CHEBI:18420"/>
        <label>1</label>
        <note>catalytic</note>
    </ligand>
</feature>
<keyword evidence="15 16" id="KW-0456">Lyase</keyword>
<comment type="catalytic activity">
    <reaction evidence="1 16">
        <text>ATP = 3',5'-cyclic AMP + diphosphate</text>
        <dbReference type="Rhea" id="RHEA:15389"/>
        <dbReference type="ChEBI" id="CHEBI:30616"/>
        <dbReference type="ChEBI" id="CHEBI:33019"/>
        <dbReference type="ChEBI" id="CHEBI:58165"/>
        <dbReference type="EC" id="4.6.1.1"/>
    </reaction>
</comment>
<sequence length="1197" mass="135585">MTSQDFPLFKKDWKRLSLRNPKKPENARTQGGWLRRAESLRRASVVLEVPLDSQEPRSNWEVLDRLKNTSTNPLKSPQTSSLLNKFKSQSSWLRRADSLRRASAVLETMPLDVQERKTNWEVIEHFKQNPHPNLRSAQNSSLLVSRDGSCSRDETNTETDSPNEANGAGPQDSLLINTKNGRAKSVLLHRDSFWRKLRNRLSMSQGFKNLQVEMLYQRYFLRTNQRHMTHLLGLLFFLCLTLGVSQITIGILFQSTSDLCLGFILVICVIIYTSLIITLSRPALNEIQLLTLSLIIFGSFVALEAGLLLLASTADGLTAAILFVYLLYCLLPFTLPQALFMGAILSIFHLFFSTYFKEGGHSLQKQFVCAAVIFISTNVAGVMTHYPSETAKRKAFLETRQCVEARLITQRANQQQERLLLSVLPRHVAMEMKADIAGKPQNSMFHKIYIQKHENVSILFADICGFTSLSNQCTAEELVTLLNELFARFDRLATEHNCLRIKLLGDCYYCVCGLPEPRPNHAHCCVEMGLDMIDTIALVRDIMHVDVNMRVGIHSGRVHCGVLGLRKWQFDVWSNDVTLANYMESGGLPGRVHITKETLKHLGDVYKVEPGNGRERNVYLRDHNIETFLIVPQDSYRNNEYSQRPSRVKLNGDIAKELRVMGHSGHRRKGPKLGGWRESSQSKSTEEEVNEYLMRAIDARSIDRLRSEHCRPFLLTFIDKNVERKYGVAKDRMLSTYFLCSIYVHLAISIVQLIVFPVTGLLIGSLVIEWVVLILVNFLILAKKVKKLPESVRGVSERIHKSRTVAQIVAVSLISVIYAVSTVPMFLHRADLCSIGPNFTENSSVNASLDLTSELPLDDRPPGPSTIYFISYCVQLIMVMTAVYQIIVSLVKLILLSLVFFPYVLSSLVYTCVGEEQDLKSKLLTFVMISGLVAALVIHSRQTEATYRLDFLWKLQATEEKEEMEHLEAYNRKLLANILPVHVAEHFLAADKQSDELYHEQCESVCIMFASIPNFSEFYVELEANNEGVECLRLLNEIIADFDELLSEEKFHCIEKIKSTGATYMAAAGLTRSTCDLENMSHVLAMADYAFRIKQQLAYVNEHSFNSFKIRIGINIGPVVAGVIGARKPQYDIWGNAVNIASRMDSTGVIDKIQVTQEVYQILKERGYKLTYRGHIEVKGKGDMETYFLDAGPEEDG</sequence>
<evidence type="ECO:0000256" key="14">
    <source>
        <dbReference type="ARBA" id="ARBA00023180"/>
    </source>
</evidence>
<keyword evidence="13 16" id="KW-0472">Membrane</keyword>
<evidence type="ECO:0000256" key="20">
    <source>
        <dbReference type="SAM" id="MobiDB-lite"/>
    </source>
</evidence>
<feature type="binding site" evidence="18">
    <location>
        <position position="463"/>
    </location>
    <ligand>
        <name>Mg(2+)</name>
        <dbReference type="ChEBI" id="CHEBI:18420"/>
        <label>2</label>
        <note>catalytic</note>
    </ligand>
</feature>
<feature type="transmembrane region" description="Helical" evidence="21">
    <location>
        <begin position="734"/>
        <end position="755"/>
    </location>
</feature>
<dbReference type="SMART" id="SM00044">
    <property type="entry name" value="CYCc"/>
    <property type="match status" value="2"/>
</dbReference>
<feature type="binding site" evidence="17">
    <location>
        <begin position="504"/>
        <end position="506"/>
    </location>
    <ligand>
        <name>ATP</name>
        <dbReference type="ChEBI" id="CHEBI:30616"/>
    </ligand>
</feature>
<dbReference type="GO" id="GO:0035556">
    <property type="term" value="P:intracellular signal transduction"/>
    <property type="evidence" value="ECO:0007669"/>
    <property type="project" value="InterPro"/>
</dbReference>
<dbReference type="InterPro" id="IPR029787">
    <property type="entry name" value="Nucleotide_cyclase"/>
</dbReference>
<feature type="binding site" evidence="17">
    <location>
        <position position="550"/>
    </location>
    <ligand>
        <name>ATP</name>
        <dbReference type="ChEBI" id="CHEBI:30616"/>
    </ligand>
</feature>
<feature type="binding site" evidence="17">
    <location>
        <begin position="1139"/>
        <end position="1143"/>
    </location>
    <ligand>
        <name>ATP</name>
        <dbReference type="ChEBI" id="CHEBI:30616"/>
    </ligand>
</feature>
<comment type="similarity">
    <text evidence="16 19">Belongs to the adenylyl cyclase class-4/guanylyl cyclase family.</text>
</comment>
<evidence type="ECO:0000256" key="15">
    <source>
        <dbReference type="ARBA" id="ARBA00023239"/>
    </source>
</evidence>
<dbReference type="GO" id="GO:0046872">
    <property type="term" value="F:metal ion binding"/>
    <property type="evidence" value="ECO:0007669"/>
    <property type="project" value="UniProtKB-KW"/>
</dbReference>
<evidence type="ECO:0000256" key="16">
    <source>
        <dbReference type="PIRNR" id="PIRNR039050"/>
    </source>
</evidence>
<evidence type="ECO:0000256" key="1">
    <source>
        <dbReference type="ARBA" id="ARBA00001593"/>
    </source>
</evidence>
<organism evidence="23 24">
    <name type="scientific">Bemisia tabaci</name>
    <name type="common">Sweetpotato whitefly</name>
    <name type="synonym">Aleurodes tabaci</name>
    <dbReference type="NCBI Taxonomy" id="7038"/>
    <lineage>
        <taxon>Eukaryota</taxon>
        <taxon>Metazoa</taxon>
        <taxon>Ecdysozoa</taxon>
        <taxon>Arthropoda</taxon>
        <taxon>Hexapoda</taxon>
        <taxon>Insecta</taxon>
        <taxon>Pterygota</taxon>
        <taxon>Neoptera</taxon>
        <taxon>Paraneoptera</taxon>
        <taxon>Hemiptera</taxon>
        <taxon>Sternorrhyncha</taxon>
        <taxon>Aleyrodoidea</taxon>
        <taxon>Aleyrodidae</taxon>
        <taxon>Aleyrodinae</taxon>
        <taxon>Bemisia</taxon>
    </lineage>
</organism>
<evidence type="ECO:0000256" key="5">
    <source>
        <dbReference type="ARBA" id="ARBA00022692"/>
    </source>
</evidence>
<evidence type="ECO:0000256" key="2">
    <source>
        <dbReference type="ARBA" id="ARBA00001936"/>
    </source>
</evidence>
<feature type="transmembrane region" description="Helical" evidence="21">
    <location>
        <begin position="923"/>
        <end position="939"/>
    </location>
</feature>
<dbReference type="EMBL" id="OU963865">
    <property type="protein sequence ID" value="CAH0389284.1"/>
    <property type="molecule type" value="Genomic_DNA"/>
</dbReference>
<keyword evidence="6 16" id="KW-0479">Metal-binding</keyword>
<evidence type="ECO:0000256" key="13">
    <source>
        <dbReference type="ARBA" id="ARBA00023136"/>
    </source>
</evidence>
<keyword evidence="11 21" id="KW-1133">Transmembrane helix</keyword>
<keyword evidence="14" id="KW-0325">Glycoprotein</keyword>
<feature type="transmembrane region" description="Helical" evidence="21">
    <location>
        <begin position="338"/>
        <end position="356"/>
    </location>
</feature>
<feature type="binding site" evidence="17">
    <location>
        <position position="1058"/>
    </location>
    <ligand>
        <name>ATP</name>
        <dbReference type="ChEBI" id="CHEBI:30616"/>
    </ligand>
</feature>
<dbReference type="GO" id="GO:0005886">
    <property type="term" value="C:plasma membrane"/>
    <property type="evidence" value="ECO:0007669"/>
    <property type="project" value="InterPro"/>
</dbReference>
<evidence type="ECO:0000313" key="24">
    <source>
        <dbReference type="Proteomes" id="UP001152759"/>
    </source>
</evidence>
<evidence type="ECO:0000256" key="9">
    <source>
        <dbReference type="ARBA" id="ARBA00022840"/>
    </source>
</evidence>
<feature type="transmembrane region" description="Helical" evidence="21">
    <location>
        <begin position="259"/>
        <end position="277"/>
    </location>
</feature>
<feature type="transmembrane region" description="Helical" evidence="21">
    <location>
        <begin position="362"/>
        <end position="384"/>
    </location>
</feature>
<feature type="transmembrane region" description="Helical" evidence="21">
    <location>
        <begin position="804"/>
        <end position="827"/>
    </location>
</feature>
<evidence type="ECO:0000256" key="21">
    <source>
        <dbReference type="SAM" id="Phobius"/>
    </source>
</evidence>
<feature type="binding site" evidence="17">
    <location>
        <begin position="1132"/>
        <end position="1134"/>
    </location>
    <ligand>
        <name>ATP</name>
        <dbReference type="ChEBI" id="CHEBI:30616"/>
    </ligand>
</feature>
<dbReference type="InterPro" id="IPR030672">
    <property type="entry name" value="Adcy"/>
</dbReference>
<keyword evidence="7" id="KW-0677">Repeat</keyword>
<feature type="region of interest" description="Disordered" evidence="20">
    <location>
        <begin position="130"/>
        <end position="175"/>
    </location>
</feature>
<proteinExistence type="inferred from homology"/>
<feature type="transmembrane region" description="Helical" evidence="21">
    <location>
        <begin position="761"/>
        <end position="783"/>
    </location>
</feature>
<dbReference type="PANTHER" id="PTHR45627:SF16">
    <property type="entry name" value="ADENYLATE CYCLASE"/>
    <property type="match status" value="1"/>
</dbReference>
<dbReference type="InterPro" id="IPR018297">
    <property type="entry name" value="A/G_cyclase_CS"/>
</dbReference>
<evidence type="ECO:0000256" key="12">
    <source>
        <dbReference type="ARBA" id="ARBA00022998"/>
    </source>
</evidence>
<keyword evidence="9 16" id="KW-0067">ATP-binding</keyword>
<dbReference type="FunFam" id="3.30.70.1230:FF:000002">
    <property type="entry name" value="Adenylate cyclase"/>
    <property type="match status" value="1"/>
</dbReference>
<evidence type="ECO:0000256" key="6">
    <source>
        <dbReference type="ARBA" id="ARBA00022723"/>
    </source>
</evidence>
<dbReference type="GO" id="GO:0005524">
    <property type="term" value="F:ATP binding"/>
    <property type="evidence" value="ECO:0007669"/>
    <property type="project" value="UniProtKB-UniRule"/>
</dbReference>
<dbReference type="Proteomes" id="UP001152759">
    <property type="component" value="Chromosome 4"/>
</dbReference>
<dbReference type="Pfam" id="PF00211">
    <property type="entry name" value="Guanylate_cyc"/>
    <property type="match status" value="2"/>
</dbReference>
<comment type="function">
    <text evidence="16">Catalyzes the formation of the signaling molecule cAMP in response to G-protein signaling.</text>
</comment>
<evidence type="ECO:0000256" key="11">
    <source>
        <dbReference type="ARBA" id="ARBA00022989"/>
    </source>
</evidence>
<keyword evidence="5 21" id="KW-0812">Transmembrane</keyword>
<evidence type="ECO:0000256" key="8">
    <source>
        <dbReference type="ARBA" id="ARBA00022741"/>
    </source>
</evidence>
<dbReference type="AlphaFoldDB" id="A0A9P0F4G1"/>
<dbReference type="PROSITE" id="PS00452">
    <property type="entry name" value="GUANYLATE_CYCLASE_1"/>
    <property type="match status" value="2"/>
</dbReference>
<dbReference type="GO" id="GO:0006171">
    <property type="term" value="P:cAMP biosynthetic process"/>
    <property type="evidence" value="ECO:0007669"/>
    <property type="project" value="UniProtKB-KW"/>
</dbReference>
<evidence type="ECO:0000256" key="17">
    <source>
        <dbReference type="PIRSR" id="PIRSR039050-50"/>
    </source>
</evidence>
<dbReference type="PROSITE" id="PS50125">
    <property type="entry name" value="GUANYLATE_CYCLASE_2"/>
    <property type="match status" value="2"/>
</dbReference>
<feature type="binding site" evidence="18">
    <location>
        <position position="462"/>
    </location>
    <ligand>
        <name>Mg(2+)</name>
        <dbReference type="ChEBI" id="CHEBI:18420"/>
        <label>2</label>
        <note>catalytic</note>
    </ligand>
</feature>
<dbReference type="SUPFAM" id="SSF55073">
    <property type="entry name" value="Nucleotide cyclase"/>
    <property type="match status" value="2"/>
</dbReference>
<comment type="cofactor">
    <cofactor evidence="18">
        <name>Mg(2+)</name>
        <dbReference type="ChEBI" id="CHEBI:18420"/>
    </cofactor>
    <cofactor evidence="18">
        <name>Mn(2+)</name>
        <dbReference type="ChEBI" id="CHEBI:29035"/>
    </cofactor>
    <text evidence="18">Binds 2 magnesium ions per subunit. Is also active with manganese (in vitro).</text>
</comment>
<dbReference type="CDD" id="cd07302">
    <property type="entry name" value="CHD"/>
    <property type="match status" value="2"/>
</dbReference>
<feature type="domain" description="Guanylate cyclase" evidence="22">
    <location>
        <begin position="1006"/>
        <end position="1145"/>
    </location>
</feature>
<accession>A0A9P0F4G1</accession>
<keyword evidence="8 16" id="KW-0547">Nucleotide-binding</keyword>
<dbReference type="GO" id="GO:0007189">
    <property type="term" value="P:adenylate cyclase-activating G protein-coupled receptor signaling pathway"/>
    <property type="evidence" value="ECO:0007669"/>
    <property type="project" value="TreeGrafter"/>
</dbReference>
<name>A0A9P0F4G1_BEMTA</name>
<dbReference type="PIRSF" id="PIRSF039050">
    <property type="entry name" value="Ade_cyc"/>
    <property type="match status" value="1"/>
</dbReference>
<keyword evidence="10 16" id="KW-0460">Magnesium</keyword>
<reference evidence="23" key="1">
    <citation type="submission" date="2021-12" db="EMBL/GenBank/DDBJ databases">
        <authorList>
            <person name="King R."/>
        </authorList>
    </citation>
    <scope>NUCLEOTIDE SEQUENCE</scope>
</reference>
<keyword evidence="18" id="KW-0464">Manganese</keyword>
<comment type="cofactor">
    <cofactor evidence="2">
        <name>Mn(2+)</name>
        <dbReference type="ChEBI" id="CHEBI:29035"/>
    </cofactor>
</comment>
<dbReference type="FunFam" id="3.30.70.1230:FF:000001">
    <property type="entry name" value="Adenylate cyclase"/>
    <property type="match status" value="1"/>
</dbReference>
<evidence type="ECO:0000256" key="10">
    <source>
        <dbReference type="ARBA" id="ARBA00022842"/>
    </source>
</evidence>
<evidence type="ECO:0000259" key="22">
    <source>
        <dbReference type="PROSITE" id="PS50125"/>
    </source>
</evidence>
<feature type="transmembrane region" description="Helical" evidence="21">
    <location>
        <begin position="893"/>
        <end position="911"/>
    </location>
</feature>
<dbReference type="Gene3D" id="3.30.70.1230">
    <property type="entry name" value="Nucleotide cyclase"/>
    <property type="match status" value="2"/>
</dbReference>
<feature type="binding site" evidence="18">
    <location>
        <position position="506"/>
    </location>
    <ligand>
        <name>Mg(2+)</name>
        <dbReference type="ChEBI" id="CHEBI:18420"/>
        <label>2</label>
        <note>catalytic</note>
    </ligand>
</feature>
<comment type="subcellular location">
    <subcellularLocation>
        <location evidence="3">Membrane</location>
        <topology evidence="3">Multi-pass membrane protein</topology>
    </subcellularLocation>
</comment>
<feature type="transmembrane region" description="Helical" evidence="21">
    <location>
        <begin position="866"/>
        <end position="886"/>
    </location>
</feature>
<evidence type="ECO:0000256" key="4">
    <source>
        <dbReference type="ARBA" id="ARBA00012201"/>
    </source>
</evidence>